<evidence type="ECO:0000313" key="2">
    <source>
        <dbReference type="EMBL" id="SHE43492.1"/>
    </source>
</evidence>
<keyword evidence="1" id="KW-1133">Transmembrane helix</keyword>
<evidence type="ECO:0000313" key="3">
    <source>
        <dbReference type="Proteomes" id="UP000184436"/>
    </source>
</evidence>
<organism evidence="2 3">
    <name type="scientific">Bacteroides faecichinchillae</name>
    <dbReference type="NCBI Taxonomy" id="871325"/>
    <lineage>
        <taxon>Bacteria</taxon>
        <taxon>Pseudomonadati</taxon>
        <taxon>Bacteroidota</taxon>
        <taxon>Bacteroidia</taxon>
        <taxon>Bacteroidales</taxon>
        <taxon>Bacteroidaceae</taxon>
        <taxon>Bacteroides</taxon>
    </lineage>
</organism>
<feature type="transmembrane region" description="Helical" evidence="1">
    <location>
        <begin position="59"/>
        <end position="84"/>
    </location>
</feature>
<keyword evidence="1" id="KW-0472">Membrane</keyword>
<dbReference type="AlphaFoldDB" id="A0A1M4TG61"/>
<accession>A0A1M4TG61</accession>
<protein>
    <submittedName>
        <fullName evidence="2">Uncharacterized protein</fullName>
    </submittedName>
</protein>
<dbReference type="STRING" id="871325.SAMN05444349_102112"/>
<sequence length="123" mass="14503">MFYSFYLLLRNRKAETASVSYSELLFDLCVFCYTLYHYLSHYLIWIGSLMTPAISCAFTYRGLIFAICYVLIQVGLTFYVNYVLGKHHFTANFKRIMGWFCISSFFVVDKYNNNVSIYLCDCL</sequence>
<dbReference type="Proteomes" id="UP000184436">
    <property type="component" value="Unassembled WGS sequence"/>
</dbReference>
<reference evidence="2 3" key="1">
    <citation type="submission" date="2016-11" db="EMBL/GenBank/DDBJ databases">
        <authorList>
            <person name="Jaros S."/>
            <person name="Januszkiewicz K."/>
            <person name="Wedrychowicz H."/>
        </authorList>
    </citation>
    <scope>NUCLEOTIDE SEQUENCE [LARGE SCALE GENOMIC DNA]</scope>
    <source>
        <strain evidence="2 3">DSM 26883</strain>
    </source>
</reference>
<proteinExistence type="predicted"/>
<evidence type="ECO:0000256" key="1">
    <source>
        <dbReference type="SAM" id="Phobius"/>
    </source>
</evidence>
<feature type="transmembrane region" description="Helical" evidence="1">
    <location>
        <begin position="21"/>
        <end position="39"/>
    </location>
</feature>
<dbReference type="EMBL" id="FQVD01000002">
    <property type="protein sequence ID" value="SHE43492.1"/>
    <property type="molecule type" value="Genomic_DNA"/>
</dbReference>
<name>A0A1M4TG61_9BACE</name>
<keyword evidence="3" id="KW-1185">Reference proteome</keyword>
<keyword evidence="1" id="KW-0812">Transmembrane</keyword>
<gene>
    <name evidence="2" type="ORF">SAMN05444349_102112</name>
</gene>